<comment type="caution">
    <text evidence="2">The sequence shown here is derived from an EMBL/GenBank/DDBJ whole genome shotgun (WGS) entry which is preliminary data.</text>
</comment>
<dbReference type="Pfam" id="PF08448">
    <property type="entry name" value="PAS_4"/>
    <property type="match status" value="1"/>
</dbReference>
<dbReference type="InterPro" id="IPR011785">
    <property type="entry name" value="Tscrpt_reg_PpsR-CrtJ"/>
</dbReference>
<organism evidence="2 3">
    <name type="scientific">Rhodovibrio sodomensis</name>
    <dbReference type="NCBI Taxonomy" id="1088"/>
    <lineage>
        <taxon>Bacteria</taxon>
        <taxon>Pseudomonadati</taxon>
        <taxon>Pseudomonadota</taxon>
        <taxon>Alphaproteobacteria</taxon>
        <taxon>Rhodospirillales</taxon>
        <taxon>Rhodovibrionaceae</taxon>
        <taxon>Rhodovibrio</taxon>
    </lineage>
</organism>
<name>A0ABS1DFM0_9PROT</name>
<reference evidence="2 3" key="1">
    <citation type="journal article" date="2020" name="Microorganisms">
        <title>Osmotic Adaptation and Compatible Solute Biosynthesis of Phototrophic Bacteria as Revealed from Genome Analyses.</title>
        <authorList>
            <person name="Imhoff J.F."/>
            <person name="Rahn T."/>
            <person name="Kunzel S."/>
            <person name="Keller A."/>
            <person name="Neulinger S.C."/>
        </authorList>
    </citation>
    <scope>NUCLEOTIDE SEQUENCE [LARGE SCALE GENOMIC DNA]</scope>
    <source>
        <strain evidence="2 3">DSM 9895</strain>
    </source>
</reference>
<proteinExistence type="predicted"/>
<dbReference type="PRINTS" id="PR01590">
    <property type="entry name" value="HTHFIS"/>
</dbReference>
<evidence type="ECO:0000313" key="3">
    <source>
        <dbReference type="Proteomes" id="UP001296873"/>
    </source>
</evidence>
<dbReference type="Gene3D" id="1.10.10.60">
    <property type="entry name" value="Homeodomain-like"/>
    <property type="match status" value="1"/>
</dbReference>
<evidence type="ECO:0000259" key="1">
    <source>
        <dbReference type="PROSITE" id="PS50112"/>
    </source>
</evidence>
<dbReference type="EMBL" id="NRRL01000019">
    <property type="protein sequence ID" value="MBK1668210.1"/>
    <property type="molecule type" value="Genomic_DNA"/>
</dbReference>
<dbReference type="SUPFAM" id="SSF46689">
    <property type="entry name" value="Homeodomain-like"/>
    <property type="match status" value="1"/>
</dbReference>
<dbReference type="NCBIfam" id="TIGR00229">
    <property type="entry name" value="sensory_box"/>
    <property type="match status" value="1"/>
</dbReference>
<dbReference type="Pfam" id="PF02954">
    <property type="entry name" value="HTH_8"/>
    <property type="match status" value="1"/>
</dbReference>
<keyword evidence="3" id="KW-1185">Reference proteome</keyword>
<dbReference type="InterPro" id="IPR052155">
    <property type="entry name" value="Biofilm_reg_signaling"/>
</dbReference>
<dbReference type="PANTHER" id="PTHR44757">
    <property type="entry name" value="DIGUANYLATE CYCLASE DGCP"/>
    <property type="match status" value="1"/>
</dbReference>
<feature type="domain" description="PAS" evidence="1">
    <location>
        <begin position="132"/>
        <end position="172"/>
    </location>
</feature>
<dbReference type="InterPro" id="IPR002197">
    <property type="entry name" value="HTH_Fis"/>
</dbReference>
<dbReference type="InterPro" id="IPR035965">
    <property type="entry name" value="PAS-like_dom_sf"/>
</dbReference>
<dbReference type="SMART" id="SM00091">
    <property type="entry name" value="PAS"/>
    <property type="match status" value="2"/>
</dbReference>
<dbReference type="NCBIfam" id="TIGR02040">
    <property type="entry name" value="PpsR-CrtJ"/>
    <property type="match status" value="1"/>
</dbReference>
<gene>
    <name evidence="2" type="primary">ppsR</name>
    <name evidence="2" type="ORF">CKO28_09185</name>
</gene>
<evidence type="ECO:0000313" key="2">
    <source>
        <dbReference type="EMBL" id="MBK1668210.1"/>
    </source>
</evidence>
<dbReference type="SUPFAM" id="SSF55785">
    <property type="entry name" value="PYP-like sensor domain (PAS domain)"/>
    <property type="match status" value="2"/>
</dbReference>
<dbReference type="Proteomes" id="UP001296873">
    <property type="component" value="Unassembled WGS sequence"/>
</dbReference>
<accession>A0ABS1DFM0</accession>
<sequence length="459" mass="50660">MGSLIAAAGDVAFIVDADGVIRDAAFNSAELAQEGAEAWLGHAFLETVTKESQPKIEGLLEEAKQGQVKRWRQVNHPSPGKPDIPIIYYAQQVGYGRLVVVGRDLRAFATLQQRLVDVQMSLERDYARLRDFETRYRLLFEMTSEPVVILDASSSKLVEANPAAHRRFGWTKGTGGRAFFDKFDAASKSELQQLLERVRSVGRSEEVQVQSGEDGSEFLVSAFLFRHERSLLFLVRLAPVADQAESAMLPQTRSKFVKILESTPDGFVLTGPDQRVIAANSAFLEMAQLATEEQVRGEPLERWLGRSAVDLNVLIANVREHGSVRLFGTVLQGEYGVASEVEVSGVQVVNGEQPCFGLMIRYVDRRAQGQQQQGGGESRPSGELPRSVEQLTDLVGRVPLKEIVRETTDVVERLCIEAALELTGDNRASAAEMLGLSRQSLYVKLRRYGLGDLEPEAGD</sequence>
<dbReference type="PANTHER" id="PTHR44757:SF2">
    <property type="entry name" value="BIOFILM ARCHITECTURE MAINTENANCE PROTEIN MBAA"/>
    <property type="match status" value="1"/>
</dbReference>
<dbReference type="PROSITE" id="PS50112">
    <property type="entry name" value="PAS"/>
    <property type="match status" value="1"/>
</dbReference>
<dbReference type="InterPro" id="IPR009057">
    <property type="entry name" value="Homeodomain-like_sf"/>
</dbReference>
<dbReference type="InterPro" id="IPR000014">
    <property type="entry name" value="PAS"/>
</dbReference>
<dbReference type="Gene3D" id="3.30.450.20">
    <property type="entry name" value="PAS domain"/>
    <property type="match status" value="2"/>
</dbReference>
<dbReference type="InterPro" id="IPR013656">
    <property type="entry name" value="PAS_4"/>
</dbReference>
<dbReference type="Pfam" id="PF13188">
    <property type="entry name" value="PAS_8"/>
    <property type="match status" value="2"/>
</dbReference>
<dbReference type="Gene3D" id="1.20.5.430">
    <property type="match status" value="1"/>
</dbReference>
<protein>
    <submittedName>
        <fullName evidence="2">Transcriptional regulator PpsR</fullName>
    </submittedName>
</protein>